<evidence type="ECO:0000256" key="1">
    <source>
        <dbReference type="SAM" id="MobiDB-lite"/>
    </source>
</evidence>
<name>A0A8K0H4P1_9ROSA</name>
<protein>
    <submittedName>
        <fullName evidence="2">Uncharacterized protein</fullName>
    </submittedName>
</protein>
<keyword evidence="3" id="KW-1185">Reference proteome</keyword>
<sequence>MTSTTPSSFWLSSSKNVPALGYSRFRPKNVSENIVDDNGNDYNNEIETTTQETKRRQRQKTSKHLRLKAARNRFRESCELRQKRVRKLLHQNDAQTTVPVFVTHSLTSFDFDFDCEGRPPEMEDSNICFIPTYVSNWKNGNHFVVPLDEQSANLVDEDRDNFILVL</sequence>
<comment type="caution">
    <text evidence="2">The sequence shown here is derived from an EMBL/GenBank/DDBJ whole genome shotgun (WGS) entry which is preliminary data.</text>
</comment>
<organism evidence="2 3">
    <name type="scientific">Rhamnella rubrinervis</name>
    <dbReference type="NCBI Taxonomy" id="2594499"/>
    <lineage>
        <taxon>Eukaryota</taxon>
        <taxon>Viridiplantae</taxon>
        <taxon>Streptophyta</taxon>
        <taxon>Embryophyta</taxon>
        <taxon>Tracheophyta</taxon>
        <taxon>Spermatophyta</taxon>
        <taxon>Magnoliopsida</taxon>
        <taxon>eudicotyledons</taxon>
        <taxon>Gunneridae</taxon>
        <taxon>Pentapetalae</taxon>
        <taxon>rosids</taxon>
        <taxon>fabids</taxon>
        <taxon>Rosales</taxon>
        <taxon>Rhamnaceae</taxon>
        <taxon>rhamnoid group</taxon>
        <taxon>Rhamneae</taxon>
        <taxon>Rhamnella</taxon>
    </lineage>
</organism>
<dbReference type="Proteomes" id="UP000796880">
    <property type="component" value="Unassembled WGS sequence"/>
</dbReference>
<gene>
    <name evidence="2" type="ORF">FNV43_RR10760</name>
</gene>
<accession>A0A8K0H4P1</accession>
<proteinExistence type="predicted"/>
<dbReference type="EMBL" id="VOIH02000005">
    <property type="protein sequence ID" value="KAF3445584.1"/>
    <property type="molecule type" value="Genomic_DNA"/>
</dbReference>
<dbReference type="AlphaFoldDB" id="A0A8K0H4P1"/>
<reference evidence="2" key="1">
    <citation type="submission" date="2020-03" db="EMBL/GenBank/DDBJ databases">
        <title>A high-quality chromosome-level genome assembly of a woody plant with both climbing and erect habits, Rhamnella rubrinervis.</title>
        <authorList>
            <person name="Lu Z."/>
            <person name="Yang Y."/>
            <person name="Zhu X."/>
            <person name="Sun Y."/>
        </authorList>
    </citation>
    <scope>NUCLEOTIDE SEQUENCE</scope>
    <source>
        <strain evidence="2">BYM</strain>
        <tissue evidence="2">Leaf</tissue>
    </source>
</reference>
<feature type="region of interest" description="Disordered" evidence="1">
    <location>
        <begin position="33"/>
        <end position="63"/>
    </location>
</feature>
<evidence type="ECO:0000313" key="3">
    <source>
        <dbReference type="Proteomes" id="UP000796880"/>
    </source>
</evidence>
<evidence type="ECO:0000313" key="2">
    <source>
        <dbReference type="EMBL" id="KAF3445584.1"/>
    </source>
</evidence>